<dbReference type="PANTHER" id="PTHR46390:SF1">
    <property type="entry name" value="MANNOSE-1-PHOSPHATE GUANYLYLTRANSFERASE"/>
    <property type="match status" value="1"/>
</dbReference>
<keyword evidence="6" id="KW-0342">GTP-binding</keyword>
<name>A0A4Y8MT65_9BURK</name>
<sequence length="477" mass="52180">MSIFPVVLCGGSGTRLWPMSRGGQPKQFLTLAGEHSLLQTTLRRVNALDNTKPPILVSNAEYRFQLVDQLKEIALDVSAIILEPVSRNTAAAIAAAAHFAIQDDPKALLLVLPSDHVIQNADAFHNAVETGIALARDGRLVTFGVVPTAPHTGFGYIRKGESLADKEHEAYNVSAFVEKPDAALAAELLASGDYLWNSGIFLFGAGAYLDELKRYEPDVARLADQAYKDARPDLQFLRLGKDAFTDCPSISVDYAVLERTDRAAVISVDDLGWSDIGSWSALHEIASQDEQRNALIGDVLQDSVSNSYIRAEHRMVAAIGVSDLVIVETADAVLVAHRDLAKNVKTIVDSLNATGRAESVTHRRVTRPWGSYESIDQGERFQVKRIVVNPGAQLSLQLHHHRAEHWIVVRGTALVTNGDREDLLTENQSTYIPVGVSHRLFNPGKIPLELIEVQSGAYLGEDDIVRLEDRYGRTGTA</sequence>
<dbReference type="InterPro" id="IPR029044">
    <property type="entry name" value="Nucleotide-diphossugar_trans"/>
</dbReference>
<dbReference type="AlphaFoldDB" id="A0A4Y8MT65"/>
<dbReference type="PANTHER" id="PTHR46390">
    <property type="entry name" value="MANNOSE-1-PHOSPHATE GUANYLYLTRANSFERASE"/>
    <property type="match status" value="1"/>
</dbReference>
<evidence type="ECO:0000256" key="4">
    <source>
        <dbReference type="ARBA" id="ARBA00022695"/>
    </source>
</evidence>
<dbReference type="GO" id="GO:0004475">
    <property type="term" value="F:mannose-1-phosphate guanylyltransferase (GTP) activity"/>
    <property type="evidence" value="ECO:0007669"/>
    <property type="project" value="UniProtKB-EC"/>
</dbReference>
<gene>
    <name evidence="12" type="ORF">E2553_28170</name>
</gene>
<protein>
    <recommendedName>
        <fullName evidence="2">mannose-1-phosphate guanylyltransferase</fullName>
        <ecNumber evidence="2">2.7.7.13</ecNumber>
    </recommendedName>
</protein>
<dbReference type="SUPFAM" id="SSF51182">
    <property type="entry name" value="RmlC-like cupins"/>
    <property type="match status" value="1"/>
</dbReference>
<dbReference type="Pfam" id="PF22640">
    <property type="entry name" value="ManC_GMP_beta-helix"/>
    <property type="match status" value="1"/>
</dbReference>
<organism evidence="12 13">
    <name type="scientific">Paraburkholderia dipogonis</name>
    <dbReference type="NCBI Taxonomy" id="1211383"/>
    <lineage>
        <taxon>Bacteria</taxon>
        <taxon>Pseudomonadati</taxon>
        <taxon>Pseudomonadota</taxon>
        <taxon>Betaproteobacteria</taxon>
        <taxon>Burkholderiales</taxon>
        <taxon>Burkholderiaceae</taxon>
        <taxon>Paraburkholderia</taxon>
    </lineage>
</organism>
<proteinExistence type="inferred from homology"/>
<dbReference type="NCBIfam" id="TIGR01479">
    <property type="entry name" value="GMP_PMI"/>
    <property type="match status" value="1"/>
</dbReference>
<feature type="domain" description="Nucleotidyl transferase" evidence="9">
    <location>
        <begin position="5"/>
        <end position="291"/>
    </location>
</feature>
<dbReference type="GO" id="GO:0000271">
    <property type="term" value="P:polysaccharide biosynthetic process"/>
    <property type="evidence" value="ECO:0007669"/>
    <property type="project" value="InterPro"/>
</dbReference>
<dbReference type="Pfam" id="PF01050">
    <property type="entry name" value="MannoseP_isomer"/>
    <property type="match status" value="1"/>
</dbReference>
<feature type="domain" description="MannoseP isomerase/GMP-like beta-helix" evidence="11">
    <location>
        <begin position="305"/>
        <end position="351"/>
    </location>
</feature>
<dbReference type="FunFam" id="3.90.550.10:FF:000046">
    <property type="entry name" value="Mannose-1-phosphate guanylyltransferase (GDP)"/>
    <property type="match status" value="1"/>
</dbReference>
<keyword evidence="4 12" id="KW-0548">Nucleotidyltransferase</keyword>
<evidence type="ECO:0000256" key="7">
    <source>
        <dbReference type="ARBA" id="ARBA00047343"/>
    </source>
</evidence>
<dbReference type="InterPro" id="IPR054566">
    <property type="entry name" value="ManC/GMP-like_b-helix"/>
</dbReference>
<dbReference type="GO" id="GO:0009298">
    <property type="term" value="P:GDP-mannose biosynthetic process"/>
    <property type="evidence" value="ECO:0007669"/>
    <property type="project" value="TreeGrafter"/>
</dbReference>
<evidence type="ECO:0000256" key="8">
    <source>
        <dbReference type="RuleBase" id="RU004190"/>
    </source>
</evidence>
<dbReference type="SUPFAM" id="SSF53448">
    <property type="entry name" value="Nucleotide-diphospho-sugar transferases"/>
    <property type="match status" value="1"/>
</dbReference>
<comment type="catalytic activity">
    <reaction evidence="7">
        <text>alpha-D-mannose 1-phosphate + GTP + H(+) = GDP-alpha-D-mannose + diphosphate</text>
        <dbReference type="Rhea" id="RHEA:15229"/>
        <dbReference type="ChEBI" id="CHEBI:15378"/>
        <dbReference type="ChEBI" id="CHEBI:33019"/>
        <dbReference type="ChEBI" id="CHEBI:37565"/>
        <dbReference type="ChEBI" id="CHEBI:57527"/>
        <dbReference type="ChEBI" id="CHEBI:58409"/>
        <dbReference type="EC" id="2.7.7.13"/>
    </reaction>
</comment>
<evidence type="ECO:0000313" key="13">
    <source>
        <dbReference type="Proteomes" id="UP000297385"/>
    </source>
</evidence>
<dbReference type="EMBL" id="SNVI01000002">
    <property type="protein sequence ID" value="TFE40602.1"/>
    <property type="molecule type" value="Genomic_DNA"/>
</dbReference>
<evidence type="ECO:0000256" key="1">
    <source>
        <dbReference type="ARBA" id="ARBA00006115"/>
    </source>
</evidence>
<feature type="domain" description="Mannose-6-phosphate isomerase type II C-terminal" evidence="10">
    <location>
        <begin position="355"/>
        <end position="469"/>
    </location>
</feature>
<evidence type="ECO:0000259" key="9">
    <source>
        <dbReference type="Pfam" id="PF00483"/>
    </source>
</evidence>
<reference evidence="12 13" key="1">
    <citation type="submission" date="2019-03" db="EMBL/GenBank/DDBJ databases">
        <title>Complete Genome Sequence of Paraburkholderia dipogonis ICMP 19430T, a Nitrogen-fixing Symbiont of the South African Invasive Legume Dipogon lignosus in New Zealand.</title>
        <authorList>
            <person name="De Meyer S.E."/>
        </authorList>
    </citation>
    <scope>NUCLEOTIDE SEQUENCE [LARGE SCALE GENOMIC DNA]</scope>
    <source>
        <strain evidence="12 13">ICMP 19430</strain>
    </source>
</reference>
<dbReference type="InterPro" id="IPR006375">
    <property type="entry name" value="Man1P_GuaTrfase/Man6P_Isoase"/>
</dbReference>
<evidence type="ECO:0000256" key="5">
    <source>
        <dbReference type="ARBA" id="ARBA00022741"/>
    </source>
</evidence>
<evidence type="ECO:0000259" key="10">
    <source>
        <dbReference type="Pfam" id="PF01050"/>
    </source>
</evidence>
<dbReference type="CDD" id="cd02509">
    <property type="entry name" value="GDP-M1P_Guanylyltransferase"/>
    <property type="match status" value="1"/>
</dbReference>
<keyword evidence="3 12" id="KW-0808">Transferase</keyword>
<dbReference type="InterPro" id="IPR005835">
    <property type="entry name" value="NTP_transferase_dom"/>
</dbReference>
<dbReference type="Gene3D" id="2.60.120.10">
    <property type="entry name" value="Jelly Rolls"/>
    <property type="match status" value="1"/>
</dbReference>
<dbReference type="Proteomes" id="UP000297385">
    <property type="component" value="Unassembled WGS sequence"/>
</dbReference>
<dbReference type="CDD" id="cd02213">
    <property type="entry name" value="cupin_PMI_typeII_C"/>
    <property type="match status" value="1"/>
</dbReference>
<evidence type="ECO:0000313" key="12">
    <source>
        <dbReference type="EMBL" id="TFE40602.1"/>
    </source>
</evidence>
<evidence type="ECO:0000256" key="6">
    <source>
        <dbReference type="ARBA" id="ARBA00023134"/>
    </source>
</evidence>
<dbReference type="InterPro" id="IPR011051">
    <property type="entry name" value="RmlC_Cupin_sf"/>
</dbReference>
<dbReference type="Pfam" id="PF00483">
    <property type="entry name" value="NTP_transferase"/>
    <property type="match status" value="1"/>
</dbReference>
<comment type="similarity">
    <text evidence="1 8">Belongs to the mannose-6-phosphate isomerase type 2 family.</text>
</comment>
<dbReference type="InterPro" id="IPR001538">
    <property type="entry name" value="Man6P_isomerase-2_C"/>
</dbReference>
<dbReference type="RefSeq" id="WP_134462875.1">
    <property type="nucleotide sequence ID" value="NZ_JBHMFL010000076.1"/>
</dbReference>
<accession>A0A4Y8MT65</accession>
<dbReference type="InterPro" id="IPR014710">
    <property type="entry name" value="RmlC-like_jellyroll"/>
</dbReference>
<dbReference type="FunFam" id="2.60.120.10:FF:000032">
    <property type="entry name" value="Mannose-1-phosphate guanylyltransferase/mannose-6-phosphate isomerase"/>
    <property type="match status" value="1"/>
</dbReference>
<dbReference type="Gene3D" id="3.90.550.10">
    <property type="entry name" value="Spore Coat Polysaccharide Biosynthesis Protein SpsA, Chain A"/>
    <property type="match status" value="1"/>
</dbReference>
<dbReference type="InterPro" id="IPR049577">
    <property type="entry name" value="GMPP_N"/>
</dbReference>
<evidence type="ECO:0000259" key="11">
    <source>
        <dbReference type="Pfam" id="PF22640"/>
    </source>
</evidence>
<keyword evidence="5" id="KW-0547">Nucleotide-binding</keyword>
<evidence type="ECO:0000256" key="3">
    <source>
        <dbReference type="ARBA" id="ARBA00022679"/>
    </source>
</evidence>
<dbReference type="InterPro" id="IPR051161">
    <property type="entry name" value="Mannose-6P_isomerase_type2"/>
</dbReference>
<keyword evidence="12" id="KW-0413">Isomerase</keyword>
<dbReference type="GeneID" id="97306838"/>
<comment type="caution">
    <text evidence="12">The sequence shown here is derived from an EMBL/GenBank/DDBJ whole genome shotgun (WGS) entry which is preliminary data.</text>
</comment>
<dbReference type="GO" id="GO:0005525">
    <property type="term" value="F:GTP binding"/>
    <property type="evidence" value="ECO:0007669"/>
    <property type="project" value="UniProtKB-KW"/>
</dbReference>
<dbReference type="GO" id="GO:0016853">
    <property type="term" value="F:isomerase activity"/>
    <property type="evidence" value="ECO:0007669"/>
    <property type="project" value="UniProtKB-KW"/>
</dbReference>
<dbReference type="EC" id="2.7.7.13" evidence="2"/>
<evidence type="ECO:0000256" key="2">
    <source>
        <dbReference type="ARBA" id="ARBA00012387"/>
    </source>
</evidence>